<dbReference type="PANTHER" id="PTHR33705:SF2">
    <property type="entry name" value="PHOSPHOCARRIER PROTEIN NPR"/>
    <property type="match status" value="1"/>
</dbReference>
<dbReference type="PROSITE" id="PS51350">
    <property type="entry name" value="PTS_HPR_DOM"/>
    <property type="match status" value="1"/>
</dbReference>
<dbReference type="Gene3D" id="3.30.1340.10">
    <property type="entry name" value="HPr-like"/>
    <property type="match status" value="1"/>
</dbReference>
<name>A0A1H3R7D0_9FIRM</name>
<dbReference type="GO" id="GO:0005737">
    <property type="term" value="C:cytoplasm"/>
    <property type="evidence" value="ECO:0007669"/>
    <property type="project" value="UniProtKB-SubCell"/>
</dbReference>
<dbReference type="SUPFAM" id="SSF55594">
    <property type="entry name" value="HPr-like"/>
    <property type="match status" value="1"/>
</dbReference>
<dbReference type="EMBL" id="FNQE01000025">
    <property type="protein sequence ID" value="SDZ21496.1"/>
    <property type="molecule type" value="Genomic_DNA"/>
</dbReference>
<evidence type="ECO:0000256" key="3">
    <source>
        <dbReference type="ARBA" id="ARBA00020422"/>
    </source>
</evidence>
<feature type="domain" description="HPr" evidence="6">
    <location>
        <begin position="1"/>
        <end position="88"/>
    </location>
</feature>
<dbReference type="InterPro" id="IPR035895">
    <property type="entry name" value="HPr-like_sf"/>
</dbReference>
<reference evidence="7 8" key="1">
    <citation type="submission" date="2016-10" db="EMBL/GenBank/DDBJ databases">
        <authorList>
            <person name="de Groot N.N."/>
        </authorList>
    </citation>
    <scope>NUCLEOTIDE SEQUENCE [LARGE SCALE GENOMIC DNA]</scope>
    <source>
        <strain evidence="7 8">DSM 21650</strain>
    </source>
</reference>
<evidence type="ECO:0000256" key="1">
    <source>
        <dbReference type="ARBA" id="ARBA00003681"/>
    </source>
</evidence>
<dbReference type="STRING" id="415015.SAMN05660462_02249"/>
<dbReference type="InterPro" id="IPR001020">
    <property type="entry name" value="PTS_HPr_His_P_site"/>
</dbReference>
<dbReference type="CDD" id="cd00367">
    <property type="entry name" value="PTS-HPr_like"/>
    <property type="match status" value="1"/>
</dbReference>
<dbReference type="AlphaFoldDB" id="A0A1H3R7D0"/>
<organism evidence="7 8">
    <name type="scientific">Proteiniborus ethanoligenes</name>
    <dbReference type="NCBI Taxonomy" id="415015"/>
    <lineage>
        <taxon>Bacteria</taxon>
        <taxon>Bacillati</taxon>
        <taxon>Bacillota</taxon>
        <taxon>Clostridia</taxon>
        <taxon>Eubacteriales</taxon>
        <taxon>Proteiniborus</taxon>
    </lineage>
</organism>
<dbReference type="OrthoDB" id="9809047at2"/>
<dbReference type="PRINTS" id="PR00107">
    <property type="entry name" value="PHOSPHOCPHPR"/>
</dbReference>
<dbReference type="PROSITE" id="PS00369">
    <property type="entry name" value="PTS_HPR_HIS"/>
    <property type="match status" value="1"/>
</dbReference>
<gene>
    <name evidence="7" type="ORF">SAMN05660462_02249</name>
</gene>
<sequence>MITKTTKIKNNIGLHARPAAIFVRTCSKYRSEIYVEKDGRRVNAKSIMGIMSLGVSPGEELKITIDGIDEEAAMKDLLDLVENRLDEE</sequence>
<dbReference type="Proteomes" id="UP000198625">
    <property type="component" value="Unassembled WGS sequence"/>
</dbReference>
<dbReference type="InterPro" id="IPR002114">
    <property type="entry name" value="PTS_HPr_Ser_P_site"/>
</dbReference>
<evidence type="ECO:0000313" key="8">
    <source>
        <dbReference type="Proteomes" id="UP000198625"/>
    </source>
</evidence>
<keyword evidence="4" id="KW-0963">Cytoplasm</keyword>
<protein>
    <recommendedName>
        <fullName evidence="3">Phosphocarrier protein HPr</fullName>
    </recommendedName>
</protein>
<evidence type="ECO:0000256" key="5">
    <source>
        <dbReference type="ARBA" id="ARBA00022683"/>
    </source>
</evidence>
<dbReference type="Pfam" id="PF00381">
    <property type="entry name" value="PTS-HPr"/>
    <property type="match status" value="1"/>
</dbReference>
<dbReference type="GO" id="GO:0009401">
    <property type="term" value="P:phosphoenolpyruvate-dependent sugar phosphotransferase system"/>
    <property type="evidence" value="ECO:0007669"/>
    <property type="project" value="UniProtKB-KW"/>
</dbReference>
<dbReference type="NCBIfam" id="TIGR01003">
    <property type="entry name" value="PTS_HPr_family"/>
    <property type="match status" value="1"/>
</dbReference>
<dbReference type="RefSeq" id="WP_091731239.1">
    <property type="nucleotide sequence ID" value="NZ_FNQE01000025.1"/>
</dbReference>
<dbReference type="InterPro" id="IPR000032">
    <property type="entry name" value="HPr-like"/>
</dbReference>
<dbReference type="PANTHER" id="PTHR33705">
    <property type="entry name" value="PHOSPHOCARRIER PROTEIN HPR"/>
    <property type="match status" value="1"/>
</dbReference>
<evidence type="ECO:0000313" key="7">
    <source>
        <dbReference type="EMBL" id="SDZ21496.1"/>
    </source>
</evidence>
<comment type="subcellular location">
    <subcellularLocation>
        <location evidence="2">Cytoplasm</location>
    </subcellularLocation>
</comment>
<evidence type="ECO:0000256" key="4">
    <source>
        <dbReference type="ARBA" id="ARBA00022490"/>
    </source>
</evidence>
<accession>A0A1H3R7D0</accession>
<dbReference type="InterPro" id="IPR050399">
    <property type="entry name" value="HPr"/>
</dbReference>
<dbReference type="PROSITE" id="PS00589">
    <property type="entry name" value="PTS_HPR_SER"/>
    <property type="match status" value="1"/>
</dbReference>
<keyword evidence="8" id="KW-1185">Reference proteome</keyword>
<comment type="function">
    <text evidence="1">General (non sugar-specific) component of the phosphoenolpyruvate-dependent sugar phosphotransferase system (sugar PTS). This major carbohydrate active-transport system catalyzes the phosphorylation of incoming sugar substrates concomitantly with their translocation across the cell membrane. The phosphoryl group from phosphoenolpyruvate (PEP) is transferred to the phosphoryl carrier protein HPr by enzyme I. Phospho-HPr then transfers it to the PTS EIIA domain.</text>
</comment>
<keyword evidence="5" id="KW-0598">Phosphotransferase system</keyword>
<evidence type="ECO:0000259" key="6">
    <source>
        <dbReference type="PROSITE" id="PS51350"/>
    </source>
</evidence>
<evidence type="ECO:0000256" key="2">
    <source>
        <dbReference type="ARBA" id="ARBA00004496"/>
    </source>
</evidence>
<proteinExistence type="predicted"/>